<organism evidence="1">
    <name type="scientific">mine drainage metagenome</name>
    <dbReference type="NCBI Taxonomy" id="410659"/>
    <lineage>
        <taxon>unclassified sequences</taxon>
        <taxon>metagenomes</taxon>
        <taxon>ecological metagenomes</taxon>
    </lineage>
</organism>
<reference evidence="1" key="1">
    <citation type="submission" date="2013-08" db="EMBL/GenBank/DDBJ databases">
        <authorList>
            <person name="Mendez C."/>
            <person name="Richter M."/>
            <person name="Ferrer M."/>
            <person name="Sanchez J."/>
        </authorList>
    </citation>
    <scope>NUCLEOTIDE SEQUENCE</scope>
</reference>
<dbReference type="EMBL" id="AUZY01003764">
    <property type="protein sequence ID" value="EQD67451.1"/>
    <property type="molecule type" value="Genomic_DNA"/>
</dbReference>
<accession>T1B3K3</accession>
<sequence length="247" mass="28094">ECPFWSAVRPRVEAGGSLDRFAAEEHRFDRWPALPRWWLGHRRPSRSVLSYTAHLEALVRGIAAESGRRVVIDSSKVLSRALAYDRLHAETFDVRFIHLVRDGRDVLASRTHRRARTAVDPAAVDPRLDAIRYSALWTAANLLIVALLGRKPGRYLRLRYEDFVRDPATALNRIGAFLALDYAPVARRAEAREPIAIGHIVAGNRMRRDGVVALRRTADSPRDRLRPSERRTYAWIAGSVARVFGYR</sequence>
<gene>
    <name evidence="1" type="ORF">B1B_05929</name>
</gene>
<comment type="caution">
    <text evidence="1">The sequence shown here is derived from an EMBL/GenBank/DDBJ whole genome shotgun (WGS) entry which is preliminary data.</text>
</comment>
<reference evidence="1" key="2">
    <citation type="journal article" date="2014" name="ISME J.">
        <title>Microbial stratification in low pH oxic and suboxic macroscopic growths along an acid mine drainage.</title>
        <authorList>
            <person name="Mendez-Garcia C."/>
            <person name="Mesa V."/>
            <person name="Sprenger R.R."/>
            <person name="Richter M."/>
            <person name="Diez M.S."/>
            <person name="Solano J."/>
            <person name="Bargiela R."/>
            <person name="Golyshina O.V."/>
            <person name="Manteca A."/>
            <person name="Ramos J.L."/>
            <person name="Gallego J.R."/>
            <person name="Llorente I."/>
            <person name="Martins Dos Santos V.A."/>
            <person name="Jensen O.N."/>
            <person name="Pelaez A.I."/>
            <person name="Sanchez J."/>
            <person name="Ferrer M."/>
        </authorList>
    </citation>
    <scope>NUCLEOTIDE SEQUENCE</scope>
</reference>
<keyword evidence="1" id="KW-0808">Transferase</keyword>
<name>T1B3K3_9ZZZZ</name>
<dbReference type="Pfam" id="PF13469">
    <property type="entry name" value="Sulfotransfer_3"/>
    <property type="match status" value="1"/>
</dbReference>
<dbReference type="PANTHER" id="PTHR10704">
    <property type="entry name" value="CARBOHYDRATE SULFOTRANSFERASE"/>
    <property type="match status" value="1"/>
</dbReference>
<dbReference type="GO" id="GO:0006790">
    <property type="term" value="P:sulfur compound metabolic process"/>
    <property type="evidence" value="ECO:0007669"/>
    <property type="project" value="TreeGrafter"/>
</dbReference>
<protein>
    <submittedName>
        <fullName evidence="1">Sulfotransferase domain-containing protein</fullName>
    </submittedName>
</protein>
<dbReference type="PANTHER" id="PTHR10704:SF44">
    <property type="entry name" value="LD35051P-RELATED"/>
    <property type="match status" value="1"/>
</dbReference>
<dbReference type="InterPro" id="IPR027417">
    <property type="entry name" value="P-loop_NTPase"/>
</dbReference>
<dbReference type="GO" id="GO:0006044">
    <property type="term" value="P:N-acetylglucosamine metabolic process"/>
    <property type="evidence" value="ECO:0007669"/>
    <property type="project" value="TreeGrafter"/>
</dbReference>
<feature type="non-terminal residue" evidence="1">
    <location>
        <position position="1"/>
    </location>
</feature>
<dbReference type="Gene3D" id="3.40.50.300">
    <property type="entry name" value="P-loop containing nucleotide triphosphate hydrolases"/>
    <property type="match status" value="1"/>
</dbReference>
<dbReference type="SUPFAM" id="SSF52540">
    <property type="entry name" value="P-loop containing nucleoside triphosphate hydrolases"/>
    <property type="match status" value="1"/>
</dbReference>
<evidence type="ECO:0000313" key="1">
    <source>
        <dbReference type="EMBL" id="EQD67451.1"/>
    </source>
</evidence>
<dbReference type="InterPro" id="IPR051135">
    <property type="entry name" value="Gal/GlcNAc/GalNAc_ST"/>
</dbReference>
<proteinExistence type="predicted"/>
<dbReference type="GO" id="GO:0001517">
    <property type="term" value="F:N-acetylglucosamine 6-O-sulfotransferase activity"/>
    <property type="evidence" value="ECO:0007669"/>
    <property type="project" value="TreeGrafter"/>
</dbReference>
<dbReference type="AlphaFoldDB" id="T1B3K3"/>